<comment type="caution">
    <text evidence="1">The sequence shown here is derived from an EMBL/GenBank/DDBJ whole genome shotgun (WGS) entry which is preliminary data.</text>
</comment>
<name>A0ACC3CEV4_PYRYE</name>
<dbReference type="Proteomes" id="UP000798662">
    <property type="component" value="Chromosome 3"/>
</dbReference>
<evidence type="ECO:0000313" key="2">
    <source>
        <dbReference type="Proteomes" id="UP000798662"/>
    </source>
</evidence>
<accession>A0ACC3CEV4</accession>
<protein>
    <submittedName>
        <fullName evidence="1">Uncharacterized protein</fullName>
    </submittedName>
</protein>
<proteinExistence type="predicted"/>
<evidence type="ECO:0000313" key="1">
    <source>
        <dbReference type="EMBL" id="KAK1868475.1"/>
    </source>
</evidence>
<gene>
    <name evidence="1" type="ORF">I4F81_010961</name>
</gene>
<keyword evidence="2" id="KW-1185">Reference proteome</keyword>
<sequence>MAAGCLARIAALCRVRLVASQKPTRTEDAHRQKLCCDARAPSTVLATQLADLPSVPIKERATTIAAVHRCIGLADVNAAADRLVPPLLRADGATMAVITWGRRGGGNGAVLGVAATDAVAAPPHAVRADAAPPIALPPLLAGGRRLTSGPAGAAAAAAGAHPPLRAPAGASPVAAPRALRSRWTFSWPVTVP</sequence>
<reference evidence="1" key="1">
    <citation type="submission" date="2019-11" db="EMBL/GenBank/DDBJ databases">
        <title>Nori genome reveals adaptations in red seaweeds to the harsh intertidal environment.</title>
        <authorList>
            <person name="Wang D."/>
            <person name="Mao Y."/>
        </authorList>
    </citation>
    <scope>NUCLEOTIDE SEQUENCE</scope>
    <source>
        <tissue evidence="1">Gametophyte</tissue>
    </source>
</reference>
<dbReference type="EMBL" id="CM020620">
    <property type="protein sequence ID" value="KAK1868475.1"/>
    <property type="molecule type" value="Genomic_DNA"/>
</dbReference>
<organism evidence="1 2">
    <name type="scientific">Pyropia yezoensis</name>
    <name type="common">Susabi-nori</name>
    <name type="synonym">Porphyra yezoensis</name>
    <dbReference type="NCBI Taxonomy" id="2788"/>
    <lineage>
        <taxon>Eukaryota</taxon>
        <taxon>Rhodophyta</taxon>
        <taxon>Bangiophyceae</taxon>
        <taxon>Bangiales</taxon>
        <taxon>Bangiaceae</taxon>
        <taxon>Pyropia</taxon>
    </lineage>
</organism>